<dbReference type="Proteomes" id="UP001150924">
    <property type="component" value="Unassembled WGS sequence"/>
</dbReference>
<reference evidence="4" key="1">
    <citation type="submission" date="2022-11" db="EMBL/GenBank/DDBJ databases">
        <title>Minimal conservation of predation-associated metabolite biosynthetic gene clusters underscores biosynthetic potential of Myxococcota including descriptions for ten novel species: Archangium lansinium sp. nov., Myxococcus landrumus sp. nov., Nannocystis bai.</title>
        <authorList>
            <person name="Ahearne A."/>
            <person name="Stevens C."/>
            <person name="Phillips K."/>
        </authorList>
    </citation>
    <scope>NUCLEOTIDE SEQUENCE</scope>
    <source>
        <strain evidence="4">Na p29</strain>
    </source>
</reference>
<dbReference type="GO" id="GO:0008168">
    <property type="term" value="F:methyltransferase activity"/>
    <property type="evidence" value="ECO:0007669"/>
    <property type="project" value="UniProtKB-KW"/>
</dbReference>
<gene>
    <name evidence="4" type="ORF">OV079_23000</name>
</gene>
<evidence type="ECO:0008006" key="6">
    <source>
        <dbReference type="Google" id="ProtNLM"/>
    </source>
</evidence>
<dbReference type="EMBL" id="JAPNKE010000002">
    <property type="protein sequence ID" value="MCY1008371.1"/>
    <property type="molecule type" value="Genomic_DNA"/>
</dbReference>
<keyword evidence="1" id="KW-0489">Methyltransferase</keyword>
<evidence type="ECO:0000256" key="2">
    <source>
        <dbReference type="ARBA" id="ARBA00022679"/>
    </source>
</evidence>
<name>A0A9X3ER74_9BACT</name>
<dbReference type="AlphaFoldDB" id="A0A9X3ER74"/>
<dbReference type="InterPro" id="IPR029063">
    <property type="entry name" value="SAM-dependent_MTases_sf"/>
</dbReference>
<sequence>MGKLRSAAGKVEFGDFQTPMDLADEVCERLASRGVAPRSVVEPTCGVGNLLVAALKAFPDVRAAHGMEVHEAYVGAARSRIAALGASERARVERANFFEKDWPSFIAGLPEPILLVGNPPWVTSADLGTLKSHNIPEKTNFHGRAGLDAITGKSNFDISEWMLVKLMTWLAGRRATIAMLCKTAVARKVLLFGWQRGFEIGTAAMYRIDSAKQFGAGVDACLFVCEIGEASGRQVCAVFPSLGATSPSGSFGYRDGALVADTVLYDRWKSLIGESHHKWRSGVKHDCAAVMELARSGDGRLVDGEGVRVDIEGRFLYPMLKSSDVAREGEPVPRRWMIVTQTSVGEDTAAIATSAPKTWAYLSRHRARFERRASSIYKGKPAFSVFGVGDYTFSPWKVAISGLYKKLDFKVIGPFAGKPVVLDDTCYFLPCASEAEARLLGRLLGSSQAQEFFSAFVFWDAKRPITTDLLRRLDLARLAAVLGVEEEFREHCGSGSRPAMALERAVEPAG</sequence>
<comment type="caution">
    <text evidence="4">The sequence shown here is derived from an EMBL/GenBank/DDBJ whole genome shotgun (WGS) entry which is preliminary data.</text>
</comment>
<evidence type="ECO:0000256" key="3">
    <source>
        <dbReference type="ARBA" id="ARBA00022691"/>
    </source>
</evidence>
<dbReference type="GO" id="GO:0032259">
    <property type="term" value="P:methylation"/>
    <property type="evidence" value="ECO:0007669"/>
    <property type="project" value="UniProtKB-KW"/>
</dbReference>
<dbReference type="PANTHER" id="PTHR33841:SF5">
    <property type="entry name" value="DNA METHYLASE (MODIFICATION METHYLASE) (METHYLTRANSFERASE)-RELATED"/>
    <property type="match status" value="1"/>
</dbReference>
<evidence type="ECO:0000313" key="5">
    <source>
        <dbReference type="Proteomes" id="UP001150924"/>
    </source>
</evidence>
<organism evidence="4 5">
    <name type="scientific">Nannocystis pusilla</name>
    <dbReference type="NCBI Taxonomy" id="889268"/>
    <lineage>
        <taxon>Bacteria</taxon>
        <taxon>Pseudomonadati</taxon>
        <taxon>Myxococcota</taxon>
        <taxon>Polyangia</taxon>
        <taxon>Nannocystales</taxon>
        <taxon>Nannocystaceae</taxon>
        <taxon>Nannocystis</taxon>
    </lineage>
</organism>
<evidence type="ECO:0000313" key="4">
    <source>
        <dbReference type="EMBL" id="MCY1008371.1"/>
    </source>
</evidence>
<keyword evidence="2" id="KW-0808">Transferase</keyword>
<dbReference type="Gene3D" id="3.40.50.150">
    <property type="entry name" value="Vaccinia Virus protein VP39"/>
    <property type="match status" value="1"/>
</dbReference>
<dbReference type="PRINTS" id="PR00507">
    <property type="entry name" value="N12N6MTFRASE"/>
</dbReference>
<protein>
    <recommendedName>
        <fullName evidence="6">SAM-dependent DNA methyltransferase</fullName>
    </recommendedName>
</protein>
<dbReference type="InterPro" id="IPR050953">
    <property type="entry name" value="N4_N6_ade-DNA_methylase"/>
</dbReference>
<dbReference type="PANTHER" id="PTHR33841">
    <property type="entry name" value="DNA METHYLTRANSFERASE YEEA-RELATED"/>
    <property type="match status" value="1"/>
</dbReference>
<keyword evidence="3" id="KW-0949">S-adenosyl-L-methionine</keyword>
<proteinExistence type="predicted"/>
<accession>A0A9X3ER74</accession>
<evidence type="ECO:0000256" key="1">
    <source>
        <dbReference type="ARBA" id="ARBA00022603"/>
    </source>
</evidence>
<dbReference type="SUPFAM" id="SSF53335">
    <property type="entry name" value="S-adenosyl-L-methionine-dependent methyltransferases"/>
    <property type="match status" value="1"/>
</dbReference>
<dbReference type="RefSeq" id="WP_267771003.1">
    <property type="nucleotide sequence ID" value="NZ_JAPNKE010000002.1"/>
</dbReference>
<keyword evidence="5" id="KW-1185">Reference proteome</keyword>